<organism evidence="1 2">
    <name type="scientific">Natrinema gari JCM 14663</name>
    <dbReference type="NCBI Taxonomy" id="1230459"/>
    <lineage>
        <taxon>Archaea</taxon>
        <taxon>Methanobacteriati</taxon>
        <taxon>Methanobacteriota</taxon>
        <taxon>Stenosarchaea group</taxon>
        <taxon>Halobacteria</taxon>
        <taxon>Halobacteriales</taxon>
        <taxon>Natrialbaceae</taxon>
        <taxon>Natrinema</taxon>
    </lineage>
</organism>
<sequence>MLSSPSHGLGNLPRNVLALVFDDGFDFLGGDERDITGDRPFERRGRRGVLEGGRYVVAVETTRDERAGEGVAGADRIDGCLLYTSL</sequence>
<evidence type="ECO:0000313" key="2">
    <source>
        <dbReference type="Proteomes" id="UP000011592"/>
    </source>
</evidence>
<dbReference type="AlphaFoldDB" id="L9Z491"/>
<accession>L9Z491</accession>
<dbReference type="Proteomes" id="UP000011592">
    <property type="component" value="Unassembled WGS sequence"/>
</dbReference>
<name>L9Z491_9EURY</name>
<dbReference type="EMBL" id="AOIJ01000043">
    <property type="protein sequence ID" value="ELY81330.1"/>
    <property type="molecule type" value="Genomic_DNA"/>
</dbReference>
<proteinExistence type="predicted"/>
<protein>
    <submittedName>
        <fullName evidence="1">Uncharacterized protein</fullName>
    </submittedName>
</protein>
<evidence type="ECO:0000313" key="1">
    <source>
        <dbReference type="EMBL" id="ELY81330.1"/>
    </source>
</evidence>
<reference evidence="1 2" key="1">
    <citation type="journal article" date="2014" name="PLoS Genet.">
        <title>Phylogenetically driven sequencing of extremely halophilic archaea reveals strategies for static and dynamic osmo-response.</title>
        <authorList>
            <person name="Becker E.A."/>
            <person name="Seitzer P.M."/>
            <person name="Tritt A."/>
            <person name="Larsen D."/>
            <person name="Krusor M."/>
            <person name="Yao A.I."/>
            <person name="Wu D."/>
            <person name="Madern D."/>
            <person name="Eisen J.A."/>
            <person name="Darling A.E."/>
            <person name="Facciotti M.T."/>
        </authorList>
    </citation>
    <scope>NUCLEOTIDE SEQUENCE [LARGE SCALE GENOMIC DNA]</scope>
    <source>
        <strain evidence="1 2">JCM 14663</strain>
    </source>
</reference>
<keyword evidence="2" id="KW-1185">Reference proteome</keyword>
<gene>
    <name evidence="1" type="ORF">C486_07609</name>
</gene>
<comment type="caution">
    <text evidence="1">The sequence shown here is derived from an EMBL/GenBank/DDBJ whole genome shotgun (WGS) entry which is preliminary data.</text>
</comment>
<feature type="non-terminal residue" evidence="1">
    <location>
        <position position="86"/>
    </location>
</feature>